<gene>
    <name evidence="2" type="ORF">CR513_25032</name>
</gene>
<evidence type="ECO:0000313" key="3">
    <source>
        <dbReference type="Proteomes" id="UP000257109"/>
    </source>
</evidence>
<evidence type="ECO:0000313" key="2">
    <source>
        <dbReference type="EMBL" id="RDX92789.1"/>
    </source>
</evidence>
<sequence>MSRNERSKVVRGHRLACHRTLVDMILNVLAIGVFQSETESSPTLSRPKPSESDSVASNSALSRDHVRFVSVETESGQSLLRASWHSTLMTKHELYQIGVVAGDTKPEQMENNDRTLKELATLDMVRRSPQELKRIPCGLFHNEVAGDTRGLHQNEEVSIFLGWMAVSTASSLQHLGRHEMNVPGEVLFGIQDNDHQEGNLWDKATLWRDFA</sequence>
<accession>A0A371GQF7</accession>
<dbReference type="AlphaFoldDB" id="A0A371GQF7"/>
<comment type="caution">
    <text evidence="2">The sequence shown here is derived from an EMBL/GenBank/DDBJ whole genome shotgun (WGS) entry which is preliminary data.</text>
</comment>
<feature type="non-terminal residue" evidence="2">
    <location>
        <position position="1"/>
    </location>
</feature>
<dbReference type="Proteomes" id="UP000257109">
    <property type="component" value="Unassembled WGS sequence"/>
</dbReference>
<name>A0A371GQF7_MUCPR</name>
<proteinExistence type="predicted"/>
<feature type="region of interest" description="Disordered" evidence="1">
    <location>
        <begin position="38"/>
        <end position="59"/>
    </location>
</feature>
<evidence type="ECO:0000256" key="1">
    <source>
        <dbReference type="SAM" id="MobiDB-lite"/>
    </source>
</evidence>
<reference evidence="2" key="1">
    <citation type="submission" date="2018-05" db="EMBL/GenBank/DDBJ databases">
        <title>Draft genome of Mucuna pruriens seed.</title>
        <authorList>
            <person name="Nnadi N.E."/>
            <person name="Vos R."/>
            <person name="Hasami M.H."/>
            <person name="Devisetty U.K."/>
            <person name="Aguiy J.C."/>
        </authorList>
    </citation>
    <scope>NUCLEOTIDE SEQUENCE [LARGE SCALE GENOMIC DNA]</scope>
    <source>
        <strain evidence="2">JCA_2017</strain>
    </source>
</reference>
<keyword evidence="3" id="KW-1185">Reference proteome</keyword>
<protein>
    <submittedName>
        <fullName evidence="2">Uncharacterized protein</fullName>
    </submittedName>
</protein>
<dbReference type="EMBL" id="QJKJ01004781">
    <property type="protein sequence ID" value="RDX92789.1"/>
    <property type="molecule type" value="Genomic_DNA"/>
</dbReference>
<organism evidence="2 3">
    <name type="scientific">Mucuna pruriens</name>
    <name type="common">Velvet bean</name>
    <name type="synonym">Dolichos pruriens</name>
    <dbReference type="NCBI Taxonomy" id="157652"/>
    <lineage>
        <taxon>Eukaryota</taxon>
        <taxon>Viridiplantae</taxon>
        <taxon>Streptophyta</taxon>
        <taxon>Embryophyta</taxon>
        <taxon>Tracheophyta</taxon>
        <taxon>Spermatophyta</taxon>
        <taxon>Magnoliopsida</taxon>
        <taxon>eudicotyledons</taxon>
        <taxon>Gunneridae</taxon>
        <taxon>Pentapetalae</taxon>
        <taxon>rosids</taxon>
        <taxon>fabids</taxon>
        <taxon>Fabales</taxon>
        <taxon>Fabaceae</taxon>
        <taxon>Papilionoideae</taxon>
        <taxon>50 kb inversion clade</taxon>
        <taxon>NPAAA clade</taxon>
        <taxon>indigoferoid/millettioid clade</taxon>
        <taxon>Phaseoleae</taxon>
        <taxon>Mucuna</taxon>
    </lineage>
</organism>